<dbReference type="InterPro" id="IPR006531">
    <property type="entry name" value="Gp5/Vgr_OB"/>
</dbReference>
<sequence length="583" mass="63574">MAKPVNTQILLNGSPILVNSNYSIELEQQIASHHKLTITCPTESMEDVAGSFAMKAKDYIGNRLTLLINEDQLVFTSVVVNVNIHKYDGGDGLMVITAFSPTVLMAHGRDSQSFEKKDLKGIISEATKEYPSDIVKIESKPHFQDSIPYTVQYKENDFDFICRLAKRYGEWVYYDGETLHFGNHGSDTVPLNFGEALSEFNFSMQAKPQHHTYLVYDSLQAKIHNASMEDHRESVSNPYIRDITKVSEKLFAKKPTAVYNNSLLENGKVELENVVKLKAKHALNTMVFEGKSDEVQVALGNLVEVTGKSTSVAGQTDVYGNYIITSVTHKVNNSGEYINTFEGVPSDIQVPVYFDEDAIPVCEEQYAEVKDNNDPDGLGRIRVQFPWQALNNQLSPWLRVSTPYAGDGKGFHVLPEVGEEVLIGFESGNAEKPFVIGAMFHGKGKSGRGGAGNYVKGLTTASGTKVEMDDENSTVTIYDPSGNTVTLNGDGTITIAAPDKIDIQSKEINITGEDKVVISTKSAEVTGTEIVSVNSNSVIENNSGDKVSIGAETLVEVGSKAGNVNVTGGNMTNIKGNSSLNLN</sequence>
<dbReference type="Pfam" id="PF04717">
    <property type="entry name" value="Phage_base_V"/>
    <property type="match status" value="1"/>
</dbReference>
<dbReference type="InterPro" id="IPR037026">
    <property type="entry name" value="Vgr_OB-fold_dom_sf"/>
</dbReference>
<dbReference type="AlphaFoldDB" id="A0AAW9SLC1"/>
<dbReference type="RefSeq" id="WP_346824721.1">
    <property type="nucleotide sequence ID" value="NZ_JBDKWZ010000031.1"/>
</dbReference>
<dbReference type="Gene3D" id="2.30.110.50">
    <property type="match status" value="1"/>
</dbReference>
<dbReference type="Gene3D" id="2.40.50.230">
    <property type="entry name" value="Gp5 N-terminal domain"/>
    <property type="match status" value="1"/>
</dbReference>
<dbReference type="Gene3D" id="6.20.150.10">
    <property type="match status" value="1"/>
</dbReference>
<name>A0AAW9SLC1_9BACT</name>
<dbReference type="SUPFAM" id="SSF69255">
    <property type="entry name" value="gp5 N-terminal domain-like"/>
    <property type="match status" value="1"/>
</dbReference>
<reference evidence="2 3" key="1">
    <citation type="submission" date="2024-04" db="EMBL/GenBank/DDBJ databases">
        <title>Novel genus in family Flammeovirgaceae.</title>
        <authorList>
            <person name="Nguyen T.H."/>
            <person name="Vuong T.Q."/>
            <person name="Le H."/>
            <person name="Kim S.-G."/>
        </authorList>
    </citation>
    <scope>NUCLEOTIDE SEQUENCE [LARGE SCALE GENOMIC DNA]</scope>
    <source>
        <strain evidence="2 3">JCM 23209</strain>
    </source>
</reference>
<proteinExistence type="predicted"/>
<accession>A0AAW9SLC1</accession>
<organism evidence="2 3">
    <name type="scientific">Rapidithrix thailandica</name>
    <dbReference type="NCBI Taxonomy" id="413964"/>
    <lineage>
        <taxon>Bacteria</taxon>
        <taxon>Pseudomonadati</taxon>
        <taxon>Bacteroidota</taxon>
        <taxon>Cytophagia</taxon>
        <taxon>Cytophagales</taxon>
        <taxon>Flammeovirgaceae</taxon>
        <taxon>Rapidithrix</taxon>
    </lineage>
</organism>
<dbReference type="EMBL" id="JBDKWZ010000031">
    <property type="protein sequence ID" value="MEN7551943.1"/>
    <property type="molecule type" value="Genomic_DNA"/>
</dbReference>
<evidence type="ECO:0000259" key="1">
    <source>
        <dbReference type="Pfam" id="PF04717"/>
    </source>
</evidence>
<dbReference type="Gene3D" id="4.10.220.110">
    <property type="match status" value="1"/>
</dbReference>
<evidence type="ECO:0000313" key="3">
    <source>
        <dbReference type="Proteomes" id="UP001403385"/>
    </source>
</evidence>
<dbReference type="SUPFAM" id="SSF69279">
    <property type="entry name" value="Phage tail proteins"/>
    <property type="match status" value="1"/>
</dbReference>
<dbReference type="Pfam" id="PF05954">
    <property type="entry name" value="Phage_GPD"/>
    <property type="match status" value="1"/>
</dbReference>
<evidence type="ECO:0000313" key="2">
    <source>
        <dbReference type="EMBL" id="MEN7551943.1"/>
    </source>
</evidence>
<comment type="caution">
    <text evidence="2">The sequence shown here is derived from an EMBL/GenBank/DDBJ whole genome shotgun (WGS) entry which is preliminary data.</text>
</comment>
<protein>
    <submittedName>
        <fullName evidence="2">Phage baseplate assembly protein V</fullName>
    </submittedName>
</protein>
<dbReference type="Proteomes" id="UP001403385">
    <property type="component" value="Unassembled WGS sequence"/>
</dbReference>
<feature type="domain" description="Gp5/Type VI secretion system Vgr protein OB-fold" evidence="1">
    <location>
        <begin position="367"/>
        <end position="440"/>
    </location>
</feature>
<gene>
    <name evidence="2" type="ORF">AAG747_28775</name>
</gene>
<keyword evidence="3" id="KW-1185">Reference proteome</keyword>
<dbReference type="Gene3D" id="3.55.50.10">
    <property type="entry name" value="Baseplate protein-like domains"/>
    <property type="match status" value="1"/>
</dbReference>